<feature type="domain" description="GXWXG" evidence="1">
    <location>
        <begin position="31"/>
        <end position="89"/>
    </location>
</feature>
<dbReference type="EMBL" id="CP003697">
    <property type="protein sequence ID" value="AGF73034.1"/>
    <property type="molecule type" value="Genomic_DNA"/>
</dbReference>
<name>M1MZC2_9CORY</name>
<protein>
    <recommendedName>
        <fullName evidence="5">GXWXG domain-containing protein</fullName>
    </recommendedName>
</protein>
<sequence length="191" mass="21471">MTTPPIPAEDANSRLRDLLAQRPARLNEVLEFFDSLPPAATHELRGTWKGRELPTGNPLDGLLGLYGWHGKSFDDPEDAHPLVMDGRRGTFSLNPAMVPINTVVRLHRLLKNPALGRLARVLLPLFATKKPAARLRTIEYRGVPTATMVYDALPIHDHFRRIDRDTVLGAMDLRSLDSPFIFVLEREDAPR</sequence>
<evidence type="ECO:0008006" key="5">
    <source>
        <dbReference type="Google" id="ProtNLM"/>
    </source>
</evidence>
<gene>
    <name evidence="3" type="ORF">A605_10160</name>
</gene>
<keyword evidence="4" id="KW-1185">Reference proteome</keyword>
<feature type="domain" description="DUF4334" evidence="2">
    <location>
        <begin position="132"/>
        <end position="186"/>
    </location>
</feature>
<dbReference type="KEGG" id="chn:A605_10160"/>
<evidence type="ECO:0000313" key="3">
    <source>
        <dbReference type="EMBL" id="AGF73034.1"/>
    </source>
</evidence>
<evidence type="ECO:0000259" key="2">
    <source>
        <dbReference type="Pfam" id="PF14232"/>
    </source>
</evidence>
<accession>M1MZC2</accession>
<dbReference type="eggNOG" id="ENOG5031MQX">
    <property type="taxonomic scope" value="Bacteria"/>
</dbReference>
<dbReference type="OrthoDB" id="8905397at2"/>
<dbReference type="RefSeq" id="WP_015401453.1">
    <property type="nucleotide sequence ID" value="NC_020302.1"/>
</dbReference>
<dbReference type="Pfam" id="PF14231">
    <property type="entry name" value="GXWXG"/>
    <property type="match status" value="1"/>
</dbReference>
<evidence type="ECO:0000313" key="4">
    <source>
        <dbReference type="Proteomes" id="UP000011723"/>
    </source>
</evidence>
<dbReference type="Pfam" id="PF14232">
    <property type="entry name" value="DUF4334"/>
    <property type="match status" value="1"/>
</dbReference>
<evidence type="ECO:0000259" key="1">
    <source>
        <dbReference type="Pfam" id="PF14231"/>
    </source>
</evidence>
<dbReference type="HOGENOM" id="CLU_112092_0_0_11"/>
<dbReference type="InterPro" id="IPR025951">
    <property type="entry name" value="GXWXG_dom"/>
</dbReference>
<proteinExistence type="predicted"/>
<dbReference type="InterPro" id="IPR025568">
    <property type="entry name" value="DUF4334"/>
</dbReference>
<organism evidence="3 4">
    <name type="scientific">Corynebacterium halotolerans YIM 70093 = DSM 44683</name>
    <dbReference type="NCBI Taxonomy" id="1121362"/>
    <lineage>
        <taxon>Bacteria</taxon>
        <taxon>Bacillati</taxon>
        <taxon>Actinomycetota</taxon>
        <taxon>Actinomycetes</taxon>
        <taxon>Mycobacteriales</taxon>
        <taxon>Corynebacteriaceae</taxon>
        <taxon>Corynebacterium</taxon>
    </lineage>
</organism>
<dbReference type="AlphaFoldDB" id="M1MZC2"/>
<dbReference type="PATRIC" id="fig|1121362.3.peg.2057"/>
<dbReference type="Gene3D" id="2.40.128.580">
    <property type="entry name" value="GXWXG domain"/>
    <property type="match status" value="1"/>
</dbReference>
<reference evidence="3 4" key="1">
    <citation type="journal article" date="2012" name="Stand. Genomic Sci.">
        <title>Genome sequence of the halotolerant bacterium Corynebacterium halotolerans type strain YIM 70093(T) (= DSM 44683(T)).</title>
        <authorList>
            <person name="Ruckert C."/>
            <person name="Albersmeier A."/>
            <person name="Al-Dilaimi A."/>
            <person name="Niehaus K."/>
            <person name="Szczepanowski R."/>
            <person name="Kalinowski J."/>
        </authorList>
    </citation>
    <scope>NUCLEOTIDE SEQUENCE [LARGE SCALE GENOMIC DNA]</scope>
    <source>
        <strain evidence="3">YIM 70093</strain>
    </source>
</reference>
<dbReference type="Proteomes" id="UP000011723">
    <property type="component" value="Chromosome"/>
</dbReference>